<comment type="caution">
    <text evidence="1">The sequence shown here is derived from an EMBL/GenBank/DDBJ whole genome shotgun (WGS) entry which is preliminary data.</text>
</comment>
<gene>
    <name evidence="1" type="ORF">CJ232_10225</name>
</gene>
<evidence type="ECO:0000313" key="2">
    <source>
        <dbReference type="Proteomes" id="UP000235661"/>
    </source>
</evidence>
<reference evidence="1 2" key="1">
    <citation type="submission" date="2017-09" db="EMBL/GenBank/DDBJ databases">
        <title>Bacterial strain isolated from the female urinary microbiota.</title>
        <authorList>
            <person name="Thomas-White K."/>
            <person name="Kumar N."/>
            <person name="Forster S."/>
            <person name="Putonti C."/>
            <person name="Lawley T."/>
            <person name="Wolfe A.J."/>
        </authorList>
    </citation>
    <scope>NUCLEOTIDE SEQUENCE [LARGE SCALE GENOMIC DNA]</scope>
    <source>
        <strain evidence="1 2">UMB0818</strain>
    </source>
</reference>
<dbReference type="Proteomes" id="UP000235661">
    <property type="component" value="Unassembled WGS sequence"/>
</dbReference>
<dbReference type="AlphaFoldDB" id="A0A2N6Q3L3"/>
<proteinExistence type="predicted"/>
<organism evidence="1 2">
    <name type="scientific">Hoylesella timonensis</name>
    <dbReference type="NCBI Taxonomy" id="386414"/>
    <lineage>
        <taxon>Bacteria</taxon>
        <taxon>Pseudomonadati</taxon>
        <taxon>Bacteroidota</taxon>
        <taxon>Bacteroidia</taxon>
        <taxon>Bacteroidales</taxon>
        <taxon>Prevotellaceae</taxon>
        <taxon>Hoylesella</taxon>
    </lineage>
</organism>
<protein>
    <submittedName>
        <fullName evidence="1">Uncharacterized protein</fullName>
    </submittedName>
</protein>
<name>A0A2N6Q3L3_9BACT</name>
<dbReference type="EMBL" id="PNGI01000028">
    <property type="protein sequence ID" value="PMC07896.1"/>
    <property type="molecule type" value="Genomic_DNA"/>
</dbReference>
<sequence>MLLNNESTKQDKERRRSLKANMAKTHNKLMSVDLLHSQNACVHCLVEFICYICFHPLDLFLKQK</sequence>
<accession>A0A2N6Q3L3</accession>
<evidence type="ECO:0000313" key="1">
    <source>
        <dbReference type="EMBL" id="PMC07896.1"/>
    </source>
</evidence>